<dbReference type="eggNOG" id="KOG1075">
    <property type="taxonomic scope" value="Eukaryota"/>
</dbReference>
<feature type="domain" description="RNase H type-1" evidence="1">
    <location>
        <begin position="179"/>
        <end position="300"/>
    </location>
</feature>
<dbReference type="GO" id="GO:0003676">
    <property type="term" value="F:nucleic acid binding"/>
    <property type="evidence" value="ECO:0007669"/>
    <property type="project" value="InterPro"/>
</dbReference>
<dbReference type="InterPro" id="IPR052929">
    <property type="entry name" value="RNase_H-like_EbsB-rel"/>
</dbReference>
<name>B9SZ30_RICCO</name>
<dbReference type="SUPFAM" id="SSF53098">
    <property type="entry name" value="Ribonuclease H-like"/>
    <property type="match status" value="1"/>
</dbReference>
<accession>B9SZ30</accession>
<dbReference type="AlphaFoldDB" id="B9SZ30"/>
<evidence type="ECO:0000313" key="2">
    <source>
        <dbReference type="EMBL" id="EEF31146.1"/>
    </source>
</evidence>
<dbReference type="InterPro" id="IPR036397">
    <property type="entry name" value="RNaseH_sf"/>
</dbReference>
<organism evidence="2 3">
    <name type="scientific">Ricinus communis</name>
    <name type="common">Castor bean</name>
    <dbReference type="NCBI Taxonomy" id="3988"/>
    <lineage>
        <taxon>Eukaryota</taxon>
        <taxon>Viridiplantae</taxon>
        <taxon>Streptophyta</taxon>
        <taxon>Embryophyta</taxon>
        <taxon>Tracheophyta</taxon>
        <taxon>Spermatophyta</taxon>
        <taxon>Magnoliopsida</taxon>
        <taxon>eudicotyledons</taxon>
        <taxon>Gunneridae</taxon>
        <taxon>Pentapetalae</taxon>
        <taxon>rosids</taxon>
        <taxon>fabids</taxon>
        <taxon>Malpighiales</taxon>
        <taxon>Euphorbiaceae</taxon>
        <taxon>Acalyphoideae</taxon>
        <taxon>Acalypheae</taxon>
        <taxon>Ricinus</taxon>
    </lineage>
</organism>
<dbReference type="InterPro" id="IPR012337">
    <property type="entry name" value="RNaseH-like_sf"/>
</dbReference>
<evidence type="ECO:0000259" key="1">
    <source>
        <dbReference type="Pfam" id="PF13456"/>
    </source>
</evidence>
<sequence length="329" mass="36248">MHQEWGVELLDELFSTRNVAAIINIPLRWLPVEETRIWHFTKSGLYTVKTGYRVITDSVYATLEDRVAGEWIKFGNLKLPPRACMSAANFNVSSGGGNTLREWFFYQLEALDMVVFAKQRNLCLWEGQLQQPAQTVFCALSFLCDWASACSLQRNGNEARVMLEVLTCCPPQPGFVKCNVDGAVFTASGRSGFGMVIRDSAGSFVMGADGSSPGLFNVKLAEAIGLREAVQWVLSLGRSNVIFEYDAKVVVDAVLSGAADLFEFGAVIADCRLLLQHGCNYSVQFIRKQANLVAHSLARASHLQDGFNMFSVPPDCIRNLVPPFVPFAG</sequence>
<dbReference type="Proteomes" id="UP000008311">
    <property type="component" value="Unassembled WGS sequence"/>
</dbReference>
<gene>
    <name evidence="2" type="ORF">RCOM_0494170</name>
</gene>
<proteinExistence type="predicted"/>
<dbReference type="EMBL" id="EQ974264">
    <property type="protein sequence ID" value="EEF31146.1"/>
    <property type="molecule type" value="Genomic_DNA"/>
</dbReference>
<dbReference type="Pfam" id="PF13456">
    <property type="entry name" value="RVT_3"/>
    <property type="match status" value="1"/>
</dbReference>
<dbReference type="InParanoid" id="B9SZ30"/>
<protein>
    <recommendedName>
        <fullName evidence="1">RNase H type-1 domain-containing protein</fullName>
    </recommendedName>
</protein>
<dbReference type="PANTHER" id="PTHR47074:SF72">
    <property type="entry name" value="RNASE H TYPE-1 DOMAIN-CONTAINING PROTEIN"/>
    <property type="match status" value="1"/>
</dbReference>
<dbReference type="CDD" id="cd06222">
    <property type="entry name" value="RNase_H_like"/>
    <property type="match status" value="1"/>
</dbReference>
<evidence type="ECO:0000313" key="3">
    <source>
        <dbReference type="Proteomes" id="UP000008311"/>
    </source>
</evidence>
<dbReference type="GO" id="GO:0004523">
    <property type="term" value="F:RNA-DNA hybrid ribonuclease activity"/>
    <property type="evidence" value="ECO:0007669"/>
    <property type="project" value="InterPro"/>
</dbReference>
<dbReference type="InterPro" id="IPR044730">
    <property type="entry name" value="RNase_H-like_dom_plant"/>
</dbReference>
<reference evidence="3" key="1">
    <citation type="journal article" date="2010" name="Nat. Biotechnol.">
        <title>Draft genome sequence of the oilseed species Ricinus communis.</title>
        <authorList>
            <person name="Chan A.P."/>
            <person name="Crabtree J."/>
            <person name="Zhao Q."/>
            <person name="Lorenzi H."/>
            <person name="Orvis J."/>
            <person name="Puiu D."/>
            <person name="Melake-Berhan A."/>
            <person name="Jones K.M."/>
            <person name="Redman J."/>
            <person name="Chen G."/>
            <person name="Cahoon E.B."/>
            <person name="Gedil M."/>
            <person name="Stanke M."/>
            <person name="Haas B.J."/>
            <person name="Wortman J.R."/>
            <person name="Fraser-Liggett C.M."/>
            <person name="Ravel J."/>
            <person name="Rabinowicz P.D."/>
        </authorList>
    </citation>
    <scope>NUCLEOTIDE SEQUENCE [LARGE SCALE GENOMIC DNA]</scope>
    <source>
        <strain evidence="3">cv. Hale</strain>
    </source>
</reference>
<dbReference type="InterPro" id="IPR002156">
    <property type="entry name" value="RNaseH_domain"/>
</dbReference>
<keyword evidence="3" id="KW-1185">Reference proteome</keyword>
<dbReference type="PANTHER" id="PTHR47074">
    <property type="entry name" value="BNAC02G40300D PROTEIN"/>
    <property type="match status" value="1"/>
</dbReference>
<dbReference type="Gene3D" id="3.30.420.10">
    <property type="entry name" value="Ribonuclease H-like superfamily/Ribonuclease H"/>
    <property type="match status" value="1"/>
</dbReference>